<protein>
    <submittedName>
        <fullName evidence="2">Uncharacterized protein</fullName>
    </submittedName>
</protein>
<name>A0A1V4J312_PATFA</name>
<gene>
    <name evidence="2" type="ORF">AV530_016643</name>
</gene>
<evidence type="ECO:0000313" key="3">
    <source>
        <dbReference type="Proteomes" id="UP000190648"/>
    </source>
</evidence>
<proteinExistence type="predicted"/>
<organism evidence="2 3">
    <name type="scientific">Patagioenas fasciata monilis</name>
    <dbReference type="NCBI Taxonomy" id="372326"/>
    <lineage>
        <taxon>Eukaryota</taxon>
        <taxon>Metazoa</taxon>
        <taxon>Chordata</taxon>
        <taxon>Craniata</taxon>
        <taxon>Vertebrata</taxon>
        <taxon>Euteleostomi</taxon>
        <taxon>Archelosauria</taxon>
        <taxon>Archosauria</taxon>
        <taxon>Dinosauria</taxon>
        <taxon>Saurischia</taxon>
        <taxon>Theropoda</taxon>
        <taxon>Coelurosauria</taxon>
        <taxon>Aves</taxon>
        <taxon>Neognathae</taxon>
        <taxon>Neoaves</taxon>
        <taxon>Columbimorphae</taxon>
        <taxon>Columbiformes</taxon>
        <taxon>Columbidae</taxon>
        <taxon>Patagioenas</taxon>
    </lineage>
</organism>
<reference evidence="2 3" key="1">
    <citation type="submission" date="2016-02" db="EMBL/GenBank/DDBJ databases">
        <title>Band-tailed pigeon sequencing and assembly.</title>
        <authorList>
            <person name="Soares A.E."/>
            <person name="Novak B.J."/>
            <person name="Rice E.S."/>
            <person name="O'Connell B."/>
            <person name="Chang D."/>
            <person name="Weber S."/>
            <person name="Shapiro B."/>
        </authorList>
    </citation>
    <scope>NUCLEOTIDE SEQUENCE [LARGE SCALE GENOMIC DNA]</scope>
    <source>
        <strain evidence="2">BTP2013</strain>
        <tissue evidence="2">Blood</tissue>
    </source>
</reference>
<evidence type="ECO:0000313" key="2">
    <source>
        <dbReference type="EMBL" id="OPJ66621.1"/>
    </source>
</evidence>
<feature type="region of interest" description="Disordered" evidence="1">
    <location>
        <begin position="1"/>
        <end position="24"/>
    </location>
</feature>
<evidence type="ECO:0000256" key="1">
    <source>
        <dbReference type="SAM" id="MobiDB-lite"/>
    </source>
</evidence>
<sequence>MNAKHKSRDQHLDQGFPPLHGTKPTRTADSFEWLSLEAVELLSFSQTLACDYTLGFSQAMQSHPSQLSHMPETTTSQISPSKFTVQREGIKEEEKFPLLFQLFQL</sequence>
<dbReference type="Proteomes" id="UP000190648">
    <property type="component" value="Unassembled WGS sequence"/>
</dbReference>
<dbReference type="AlphaFoldDB" id="A0A1V4J312"/>
<dbReference type="EMBL" id="LSYS01009367">
    <property type="protein sequence ID" value="OPJ66621.1"/>
    <property type="molecule type" value="Genomic_DNA"/>
</dbReference>
<keyword evidence="3" id="KW-1185">Reference proteome</keyword>
<comment type="caution">
    <text evidence="2">The sequence shown here is derived from an EMBL/GenBank/DDBJ whole genome shotgun (WGS) entry which is preliminary data.</text>
</comment>
<accession>A0A1V4J312</accession>